<accession>A0A9Q5N2H5</accession>
<evidence type="ECO:0000259" key="5">
    <source>
        <dbReference type="Pfam" id="PF00149"/>
    </source>
</evidence>
<evidence type="ECO:0000256" key="1">
    <source>
        <dbReference type="ARBA" id="ARBA00022574"/>
    </source>
</evidence>
<keyword evidence="7" id="KW-1185">Reference proteome</keyword>
<dbReference type="Gene3D" id="3.60.21.10">
    <property type="match status" value="1"/>
</dbReference>
<feature type="repeat" description="WD" evidence="3">
    <location>
        <begin position="806"/>
        <end position="840"/>
    </location>
</feature>
<feature type="region of interest" description="Disordered" evidence="4">
    <location>
        <begin position="846"/>
        <end position="882"/>
    </location>
</feature>
<dbReference type="Proteomes" id="UP000757232">
    <property type="component" value="Unassembled WGS sequence"/>
</dbReference>
<dbReference type="InterPro" id="IPR001680">
    <property type="entry name" value="WD40_rpt"/>
</dbReference>
<dbReference type="InterPro" id="IPR019775">
    <property type="entry name" value="WD40_repeat_CS"/>
</dbReference>
<feature type="compositionally biased region" description="Low complexity" evidence="4">
    <location>
        <begin position="862"/>
        <end position="879"/>
    </location>
</feature>
<name>A0A9Q5N2H5_SANBA</name>
<dbReference type="SUPFAM" id="SSF56300">
    <property type="entry name" value="Metallo-dependent phosphatases"/>
    <property type="match status" value="1"/>
</dbReference>
<dbReference type="Pfam" id="PF00149">
    <property type="entry name" value="Metallophos"/>
    <property type="match status" value="1"/>
</dbReference>
<dbReference type="EMBL" id="LNZH02000198">
    <property type="protein sequence ID" value="OCB86822.1"/>
    <property type="molecule type" value="Genomic_DNA"/>
</dbReference>
<sequence length="937" mass="102427">MKKRLKSASHFFRPRALLPKGPVAAVRAVWILAVLWCELGTFHWDLAGCRWPDSELDRVLKDEEGSSSSTFPTHVLLIADSQIRAPRRHPACTRWLHLTDLALRKRWSFVRRVRPDVVVFLGDMLDRGRYANDDEYRESFEYFKAIFSVEPDTKVYYVPGNHDVGLGPSSRMNTAHARRRYTKHFGPLNDRVSIANHTLIMLDAPGLVDEDYRRAGTGKSFEDWQAIPGGTIDFINDFAGVGSEEPVVLFSHIPLFRPDTAGIPLLSEGPEAKIDYVREVTVKAISSAGDIRRPGFQLLSLLESSIHQTDGKTFADTPCFLPGERDIYFGRYLPLLILSLVVLLAAAIRRHRPAWQHSSGSRQGLDTNPDMNEILPLTAVPHDEPIKEYLDPTTSCNSGRTTGSSSLAPTLRASANGQHAPHTPDFSVGGSVPREFRSSAQAAYVASGLEDTEGDEEDFQIPEQIARYRGTSDKGSDYLRLTLDRARRKRRLAWTWTFELGGRRRRLVVGSVYALDWCKTPAPGQHSRPRTAYRLALGSFTEDSRNRLAIIGLQDERVLIEDDYDYEQHADFVSLVEAHHGYPATSVQWQPASAATIGHSGSELIATSGDALRIWETASDSPSSGGSTYVGAKQSGGGHRLTLKSTLSGSKVQQPGNTGAPITNFSWNEKSPSMIVTSSIDTTCTVWNIDTASAVTQLIAHDREVYDVAWLPGSTDIFVSVGADGSLRAFDLRSLEHSTILYETPTPKPQSVAAQSAAAAGRPATSPLLRIAFNPADANYMSTFHIDSNDVQILDMRSPGQPVLELKAHKAPINALGWGSADQPFLATAADDCQLLLWDITQQPIRPPSSTLSSRGPNSPRTSSAASGTSTSGSSSSSSKKPKLLTDPIYAYTAPAEIGNLCWSPQIAGMAMASGHSTAPGEWVAITMGKSVKALKV</sequence>
<comment type="caution">
    <text evidence="6">The sequence shown here is derived from an EMBL/GenBank/DDBJ whole genome shotgun (WGS) entry which is preliminary data.</text>
</comment>
<evidence type="ECO:0000256" key="2">
    <source>
        <dbReference type="ARBA" id="ARBA00022737"/>
    </source>
</evidence>
<dbReference type="AlphaFoldDB" id="A0A9Q5N2H5"/>
<dbReference type="InterPro" id="IPR015943">
    <property type="entry name" value="WD40/YVTN_repeat-like_dom_sf"/>
</dbReference>
<dbReference type="InterPro" id="IPR036322">
    <property type="entry name" value="WD40_repeat_dom_sf"/>
</dbReference>
<organism evidence="6 7">
    <name type="scientific">Sanghuangporus baumii</name>
    <name type="common">Phellinus baumii</name>
    <dbReference type="NCBI Taxonomy" id="108892"/>
    <lineage>
        <taxon>Eukaryota</taxon>
        <taxon>Fungi</taxon>
        <taxon>Dikarya</taxon>
        <taxon>Basidiomycota</taxon>
        <taxon>Agaricomycotina</taxon>
        <taxon>Agaricomycetes</taxon>
        <taxon>Hymenochaetales</taxon>
        <taxon>Hymenochaetaceae</taxon>
        <taxon>Sanghuangporus</taxon>
    </lineage>
</organism>
<dbReference type="SMART" id="SM00320">
    <property type="entry name" value="WD40"/>
    <property type="match status" value="4"/>
</dbReference>
<keyword evidence="2" id="KW-0677">Repeat</keyword>
<dbReference type="PROSITE" id="PS50082">
    <property type="entry name" value="WD_REPEATS_2"/>
    <property type="match status" value="2"/>
</dbReference>
<dbReference type="PANTHER" id="PTHR19919">
    <property type="entry name" value="WD REPEAT CONTAINING PROTEIN"/>
    <property type="match status" value="1"/>
</dbReference>
<dbReference type="InterPro" id="IPR045159">
    <property type="entry name" value="DCAF7-like"/>
</dbReference>
<dbReference type="Pfam" id="PF00400">
    <property type="entry name" value="WD40"/>
    <property type="match status" value="2"/>
</dbReference>
<feature type="compositionally biased region" description="Polar residues" evidence="4">
    <location>
        <begin position="846"/>
        <end position="861"/>
    </location>
</feature>
<protein>
    <submittedName>
        <fullName evidence="6">WD40 repeat-like protein</fullName>
    </submittedName>
</protein>
<feature type="compositionally biased region" description="Polar residues" evidence="4">
    <location>
        <begin position="618"/>
        <end position="627"/>
    </location>
</feature>
<dbReference type="GO" id="GO:0016787">
    <property type="term" value="F:hydrolase activity"/>
    <property type="evidence" value="ECO:0007669"/>
    <property type="project" value="InterPro"/>
</dbReference>
<feature type="compositionally biased region" description="Polar residues" evidence="4">
    <location>
        <begin position="392"/>
        <end position="417"/>
    </location>
</feature>
<reference evidence="6" key="1">
    <citation type="submission" date="2016-06" db="EMBL/GenBank/DDBJ databases">
        <title>Draft Genome sequence of the fungus Inonotus baumii.</title>
        <authorList>
            <person name="Zhu H."/>
            <person name="Lin W."/>
        </authorList>
    </citation>
    <scope>NUCLEOTIDE SEQUENCE</scope>
    <source>
        <strain evidence="6">821</strain>
    </source>
</reference>
<dbReference type="OrthoDB" id="1284551at2759"/>
<dbReference type="PROSITE" id="PS00678">
    <property type="entry name" value="WD_REPEATS_1"/>
    <property type="match status" value="1"/>
</dbReference>
<dbReference type="SUPFAM" id="SSF50978">
    <property type="entry name" value="WD40 repeat-like"/>
    <property type="match status" value="1"/>
</dbReference>
<feature type="region of interest" description="Disordered" evidence="4">
    <location>
        <begin position="617"/>
        <end position="637"/>
    </location>
</feature>
<evidence type="ECO:0000313" key="7">
    <source>
        <dbReference type="Proteomes" id="UP000757232"/>
    </source>
</evidence>
<dbReference type="InterPro" id="IPR004843">
    <property type="entry name" value="Calcineurin-like_PHP"/>
</dbReference>
<dbReference type="Gene3D" id="2.130.10.10">
    <property type="entry name" value="YVTN repeat-like/Quinoprotein amine dehydrogenase"/>
    <property type="match status" value="1"/>
</dbReference>
<proteinExistence type="predicted"/>
<keyword evidence="1 3" id="KW-0853">WD repeat</keyword>
<evidence type="ECO:0000256" key="4">
    <source>
        <dbReference type="SAM" id="MobiDB-lite"/>
    </source>
</evidence>
<feature type="domain" description="Calcineurin-like phosphoesterase" evidence="5">
    <location>
        <begin position="103"/>
        <end position="256"/>
    </location>
</feature>
<gene>
    <name evidence="6" type="ORF">A7U60_g5995</name>
</gene>
<evidence type="ECO:0000313" key="6">
    <source>
        <dbReference type="EMBL" id="OCB86822.1"/>
    </source>
</evidence>
<evidence type="ECO:0000256" key="3">
    <source>
        <dbReference type="PROSITE-ProRule" id="PRU00221"/>
    </source>
</evidence>
<feature type="region of interest" description="Disordered" evidence="4">
    <location>
        <begin position="387"/>
        <end position="429"/>
    </location>
</feature>
<dbReference type="InterPro" id="IPR029052">
    <property type="entry name" value="Metallo-depent_PP-like"/>
</dbReference>
<feature type="repeat" description="WD" evidence="3">
    <location>
        <begin position="698"/>
        <end position="740"/>
    </location>
</feature>